<dbReference type="HOGENOM" id="CLU_2115732_0_0_11"/>
<evidence type="ECO:0000256" key="1">
    <source>
        <dbReference type="SAM" id="MobiDB-lite"/>
    </source>
</evidence>
<dbReference type="AlphaFoldDB" id="N6WAN8"/>
<protein>
    <submittedName>
        <fullName evidence="2">Uncharacterized protein</fullName>
    </submittedName>
</protein>
<reference evidence="2 3" key="1">
    <citation type="submission" date="2013-03" db="EMBL/GenBank/DDBJ databases">
        <title>Reference genome for the Human Microbiome Project.</title>
        <authorList>
            <person name="Aqrawi P."/>
            <person name="Ayvaz T."/>
            <person name="Bess C."/>
            <person name="Blankenburg K."/>
            <person name="Coyle M."/>
            <person name="Deng J."/>
            <person name="Forbes L."/>
            <person name="Fowler G."/>
            <person name="Francisco L."/>
            <person name="Fu Q."/>
            <person name="Gibbs R."/>
            <person name="Gross S."/>
            <person name="Gubbala S."/>
            <person name="Hale W."/>
            <person name="Hemphill L."/>
            <person name="Highlander S."/>
            <person name="Hirani K."/>
            <person name="Jackson L."/>
            <person name="Jakkamsetti A."/>
            <person name="Javaid M."/>
            <person name="Jayaseelan J.C."/>
            <person name="Jiang H."/>
            <person name="Joshi V."/>
            <person name="Korchina V."/>
            <person name="Kovar C."/>
            <person name="Lara F."/>
            <person name="Lee S."/>
            <person name="Liu Y."/>
            <person name="Mata R."/>
            <person name="Mathew T."/>
            <person name="Munidasa M."/>
            <person name="Muzny D."/>
            <person name="Nazareth L."/>
            <person name="Ngo R."/>
            <person name="Nguyen L."/>
            <person name="Nguyen N."/>
            <person name="Okwuonu G."/>
            <person name="Ongeri F."/>
            <person name="Palculict T."/>
            <person name="Patil S."/>
            <person name="Petrosino J."/>
            <person name="Pham C."/>
            <person name="Pham P."/>
            <person name="Pu L.-L."/>
            <person name="Qin X."/>
            <person name="Qu J."/>
            <person name="Reid J."/>
            <person name="Ross M."/>
            <person name="Ruth R."/>
            <person name="Saada N."/>
            <person name="San Lucas F."/>
            <person name="Santibanez J."/>
            <person name="Shang Y."/>
            <person name="Simmons D."/>
            <person name="Song X.-Z."/>
            <person name="Tang L.-Y."/>
            <person name="Thornton R."/>
            <person name="Warren J."/>
            <person name="Weissenberger G."/>
            <person name="Wilczek-Boney K."/>
            <person name="Worley K."/>
            <person name="Youmans B."/>
            <person name="Zhang J."/>
            <person name="Zhang L."/>
            <person name="Zhao Z."/>
            <person name="Zhou C."/>
            <person name="Zhu D."/>
            <person name="Zhu Y."/>
        </authorList>
    </citation>
    <scope>NUCLEOTIDE SEQUENCE [LARGE SCALE GENOMIC DNA]</scope>
    <source>
        <strain evidence="2 3">F0333</strain>
    </source>
</reference>
<dbReference type="EMBL" id="AQHZ01000030">
    <property type="protein sequence ID" value="ENO17294.1"/>
    <property type="molecule type" value="Genomic_DNA"/>
</dbReference>
<evidence type="ECO:0000313" key="2">
    <source>
        <dbReference type="EMBL" id="ENO17294.1"/>
    </source>
</evidence>
<feature type="region of interest" description="Disordered" evidence="1">
    <location>
        <begin position="87"/>
        <end position="114"/>
    </location>
</feature>
<dbReference type="Proteomes" id="UP000013015">
    <property type="component" value="Unassembled WGS sequence"/>
</dbReference>
<keyword evidence="3" id="KW-1185">Reference proteome</keyword>
<dbReference type="STRING" id="888050.HMPREF9004_1959"/>
<accession>N6WAN8</accession>
<gene>
    <name evidence="2" type="ORF">HMPREF9004_1959</name>
</gene>
<feature type="region of interest" description="Disordered" evidence="1">
    <location>
        <begin position="1"/>
        <end position="32"/>
    </location>
</feature>
<comment type="caution">
    <text evidence="2">The sequence shown here is derived from an EMBL/GenBank/DDBJ whole genome shotgun (WGS) entry which is preliminary data.</text>
</comment>
<evidence type="ECO:0000313" key="3">
    <source>
        <dbReference type="Proteomes" id="UP000013015"/>
    </source>
</evidence>
<proteinExistence type="predicted"/>
<organism evidence="2 3">
    <name type="scientific">Schaalia cardiffensis F0333</name>
    <dbReference type="NCBI Taxonomy" id="888050"/>
    <lineage>
        <taxon>Bacteria</taxon>
        <taxon>Bacillati</taxon>
        <taxon>Actinomycetota</taxon>
        <taxon>Actinomycetes</taxon>
        <taxon>Actinomycetales</taxon>
        <taxon>Actinomycetaceae</taxon>
        <taxon>Schaalia</taxon>
    </lineage>
</organism>
<name>N6WAN8_9ACTO</name>
<sequence length="114" mass="11852">MPEQTPAIHGVARSLEAPVARRSGGRSLREGKGAHSWGCAVYIPGFGFIPPPPVGAEGLPSEEGGTHLKEEGEIGAFTELIVSRPECEAGAPTGPFRGGSGPYPIFSAQLREES</sequence>